<dbReference type="PROSITE" id="PS50097">
    <property type="entry name" value="BTB"/>
    <property type="match status" value="1"/>
</dbReference>
<dbReference type="PANTHER" id="PTHR24413">
    <property type="entry name" value="SPECKLE-TYPE POZ PROTEIN"/>
    <property type="match status" value="1"/>
</dbReference>
<dbReference type="Gene3D" id="3.30.710.10">
    <property type="entry name" value="Potassium Channel Kv1.1, Chain A"/>
    <property type="match status" value="1"/>
</dbReference>
<reference evidence="2" key="1">
    <citation type="submission" date="2020-10" db="EMBL/GenBank/DDBJ databases">
        <authorList>
            <person name="Kikuchi T."/>
        </authorList>
    </citation>
    <scope>NUCLEOTIDE SEQUENCE</scope>
    <source>
        <strain evidence="2">NKZ352</strain>
    </source>
</reference>
<comment type="caution">
    <text evidence="2">The sequence shown here is derived from an EMBL/GenBank/DDBJ whole genome shotgun (WGS) entry which is preliminary data.</text>
</comment>
<dbReference type="InterPro" id="IPR000210">
    <property type="entry name" value="BTB/POZ_dom"/>
</dbReference>
<gene>
    <name evidence="2" type="ORF">CAUJ_LOCUS2081</name>
</gene>
<protein>
    <recommendedName>
        <fullName evidence="1">BTB domain-containing protein</fullName>
    </recommendedName>
</protein>
<name>A0A8S1GTT7_9PELO</name>
<dbReference type="SUPFAM" id="SSF54695">
    <property type="entry name" value="POZ domain"/>
    <property type="match status" value="1"/>
</dbReference>
<accession>A0A8S1GTT7</accession>
<dbReference type="EMBL" id="CAJGYM010000004">
    <property type="protein sequence ID" value="CAD6186162.1"/>
    <property type="molecule type" value="Genomic_DNA"/>
</dbReference>
<sequence length="220" mass="25334">MKRQHSGKAKDEVEEMKKLLECGRNLERNFWSSLVKIDPPFGEFGLRQDISRMFEHGLHTDFSVVVEDQVIHCHKCVLAARSPVFCRMLSHPETAEGVLGMVEINDMEYKTAMEMMRFIYRGTISDDKDLYKKLMAAGDKYELEDLKQYCERRLARTISIGNVSEMAAFADLHCAGHLRRAVVKYIANNMQLVAENQTFYEIVSNKELVKDVLIQASSQF</sequence>
<evidence type="ECO:0000313" key="3">
    <source>
        <dbReference type="Proteomes" id="UP000835052"/>
    </source>
</evidence>
<evidence type="ECO:0000259" key="1">
    <source>
        <dbReference type="PROSITE" id="PS50097"/>
    </source>
</evidence>
<dbReference type="Proteomes" id="UP000835052">
    <property type="component" value="Unassembled WGS sequence"/>
</dbReference>
<evidence type="ECO:0000313" key="2">
    <source>
        <dbReference type="EMBL" id="CAD6186162.1"/>
    </source>
</evidence>
<dbReference type="Pfam" id="PF00651">
    <property type="entry name" value="BTB"/>
    <property type="match status" value="1"/>
</dbReference>
<proteinExistence type="predicted"/>
<dbReference type="Gene3D" id="1.25.40.420">
    <property type="match status" value="1"/>
</dbReference>
<dbReference type="AlphaFoldDB" id="A0A8S1GTT7"/>
<organism evidence="2 3">
    <name type="scientific">Caenorhabditis auriculariae</name>
    <dbReference type="NCBI Taxonomy" id="2777116"/>
    <lineage>
        <taxon>Eukaryota</taxon>
        <taxon>Metazoa</taxon>
        <taxon>Ecdysozoa</taxon>
        <taxon>Nematoda</taxon>
        <taxon>Chromadorea</taxon>
        <taxon>Rhabditida</taxon>
        <taxon>Rhabditina</taxon>
        <taxon>Rhabditomorpha</taxon>
        <taxon>Rhabditoidea</taxon>
        <taxon>Rhabditidae</taxon>
        <taxon>Peloderinae</taxon>
        <taxon>Caenorhabditis</taxon>
    </lineage>
</organism>
<feature type="domain" description="BTB" evidence="1">
    <location>
        <begin position="60"/>
        <end position="128"/>
    </location>
</feature>
<dbReference type="CDD" id="cd14733">
    <property type="entry name" value="BACK"/>
    <property type="match status" value="1"/>
</dbReference>
<dbReference type="SMART" id="SM00225">
    <property type="entry name" value="BTB"/>
    <property type="match status" value="1"/>
</dbReference>
<keyword evidence="3" id="KW-1185">Reference proteome</keyword>
<dbReference type="InterPro" id="IPR011333">
    <property type="entry name" value="SKP1/BTB/POZ_sf"/>
</dbReference>
<dbReference type="OrthoDB" id="6359816at2759"/>